<evidence type="ECO:0000256" key="1">
    <source>
        <dbReference type="SAM" id="MobiDB-lite"/>
    </source>
</evidence>
<feature type="region of interest" description="Disordered" evidence="1">
    <location>
        <begin position="93"/>
        <end position="139"/>
    </location>
</feature>
<keyword evidence="3" id="KW-1185">Reference proteome</keyword>
<accession>A0A3P6U2U8</accession>
<organism evidence="2 3">
    <name type="scientific">Cylicostephanus goldi</name>
    <name type="common">Nematode worm</name>
    <dbReference type="NCBI Taxonomy" id="71465"/>
    <lineage>
        <taxon>Eukaryota</taxon>
        <taxon>Metazoa</taxon>
        <taxon>Ecdysozoa</taxon>
        <taxon>Nematoda</taxon>
        <taxon>Chromadorea</taxon>
        <taxon>Rhabditida</taxon>
        <taxon>Rhabditina</taxon>
        <taxon>Rhabditomorpha</taxon>
        <taxon>Strongyloidea</taxon>
        <taxon>Strongylidae</taxon>
        <taxon>Cylicostephanus</taxon>
    </lineage>
</organism>
<dbReference type="EMBL" id="UYRV01022107">
    <property type="protein sequence ID" value="VDK70921.1"/>
    <property type="molecule type" value="Genomic_DNA"/>
</dbReference>
<sequence length="211" mass="22965">KLDYDLPPRRDKRQPPANSSERQRQPPAGTSERPPAVPPTDYVEADSSSSVTMQQPFFFQPPPMKSKRTLSNPNIGSANDPVYPVLNPVYPAGEPFYPGPSRGNPGPGHPLADDLLSSRQQPPFYDGEGASVGEVSSSTNFMPFPDDRRLSDIIPGFSPSIPPPLRVDSPVQGHLPQDFGTGGMPFADFSRPVFEGGGKLSRLEQFCLKFT</sequence>
<reference evidence="2 3" key="1">
    <citation type="submission" date="2018-11" db="EMBL/GenBank/DDBJ databases">
        <authorList>
            <consortium name="Pathogen Informatics"/>
        </authorList>
    </citation>
    <scope>NUCLEOTIDE SEQUENCE [LARGE SCALE GENOMIC DNA]</scope>
</reference>
<dbReference type="Proteomes" id="UP000271889">
    <property type="component" value="Unassembled WGS sequence"/>
</dbReference>
<protein>
    <submittedName>
        <fullName evidence="2">Uncharacterized protein</fullName>
    </submittedName>
</protein>
<name>A0A3P6U2U8_CYLGO</name>
<feature type="non-terminal residue" evidence="2">
    <location>
        <position position="1"/>
    </location>
</feature>
<evidence type="ECO:0000313" key="3">
    <source>
        <dbReference type="Proteomes" id="UP000271889"/>
    </source>
</evidence>
<proteinExistence type="predicted"/>
<feature type="compositionally biased region" description="Low complexity" evidence="1">
    <location>
        <begin position="127"/>
        <end position="138"/>
    </location>
</feature>
<dbReference type="OrthoDB" id="5872327at2759"/>
<evidence type="ECO:0000313" key="2">
    <source>
        <dbReference type="EMBL" id="VDK70921.1"/>
    </source>
</evidence>
<gene>
    <name evidence="2" type="ORF">CGOC_LOCUS6670</name>
</gene>
<feature type="region of interest" description="Disordered" evidence="1">
    <location>
        <begin position="1"/>
        <end position="77"/>
    </location>
</feature>
<dbReference type="AlphaFoldDB" id="A0A3P6U2U8"/>